<evidence type="ECO:0000313" key="10">
    <source>
        <dbReference type="EMBL" id="CAE6173659.1"/>
    </source>
</evidence>
<comment type="similarity">
    <text evidence="2 7">Belongs to the short-chain dehydrogenases/reductases (SDR) family. POR subfamily.</text>
</comment>
<evidence type="ECO:0000256" key="1">
    <source>
        <dbReference type="ARBA" id="ARBA00005173"/>
    </source>
</evidence>
<dbReference type="PANTHER" id="PTHR44419">
    <property type="entry name" value="PROTOCHLOROPHYLLIDE REDUCTASE C, CHLOROPLASTIC"/>
    <property type="match status" value="1"/>
</dbReference>
<organism evidence="10 11">
    <name type="scientific">Arabidopsis arenosa</name>
    <name type="common">Sand rock-cress</name>
    <name type="synonym">Cardaminopsis arenosa</name>
    <dbReference type="NCBI Taxonomy" id="38785"/>
    <lineage>
        <taxon>Eukaryota</taxon>
        <taxon>Viridiplantae</taxon>
        <taxon>Streptophyta</taxon>
        <taxon>Embryophyta</taxon>
        <taxon>Tracheophyta</taxon>
        <taxon>Spermatophyta</taxon>
        <taxon>Magnoliopsida</taxon>
        <taxon>eudicotyledons</taxon>
        <taxon>Gunneridae</taxon>
        <taxon>Pentapetalae</taxon>
        <taxon>rosids</taxon>
        <taxon>malvids</taxon>
        <taxon>Brassicales</taxon>
        <taxon>Brassicaceae</taxon>
        <taxon>Camelineae</taxon>
        <taxon>Arabidopsis</taxon>
    </lineage>
</organism>
<sequence>MASKIVSAIVFVFNLIAFGLAVAAEQRRSTARVVQDTEVQYNYCVYDSDRATGYGVGAFLFSVVGQFVIMLVSRCFCCGKPLKPGGSRALALVLFIVSWMFFLIAEICLLAGSVENAYHTKYRTMFMDNPPDCQTLLPTMALQAASLVSSAFSVRKDAKLNASSSSFKDSSLFGASIAEQIKSEHGSSSLRFKREHSLRSLAIRAQTAATSSPTVTKSVDGKKTLRKGNVVVTGASSGLGLATAKALAETGKWHVIMACRDFLKAERAAKSAGMPKDSYTVMHLDLASLDSVRQFVDNFRRTEMPLDVLVCNAAVYFPTAKEPTYSAEGFELSVATNHLGHFLLARLLLDDLKKSDYPSKRLIIVGSITGNTNTLAGNVPPKANLGDLRGLAGGLNGLNSSAMIDGGDFDGAKAYKDSKVCNMLTMQEFHRRYHEETGVTFASLYPGCIASTGLFRDHIPLFRALFPPFQKYITKGYVSETESGKRLAQVVSDPSLTKSGVYWSWNNASASFENQLSEEASDVEKARKVWEISEKLVGLA</sequence>
<gene>
    <name evidence="10" type="ORF">AARE701A_LOCUS18319</name>
</gene>
<dbReference type="GO" id="GO:0016630">
    <property type="term" value="F:protochlorophyllide reductase activity"/>
    <property type="evidence" value="ECO:0007669"/>
    <property type="project" value="UniProtKB-EC"/>
</dbReference>
<dbReference type="InterPro" id="IPR005979">
    <property type="entry name" value="Prochl_reduct"/>
</dbReference>
<keyword evidence="7" id="KW-0809">Transit peptide</keyword>
<dbReference type="Pfam" id="PF06749">
    <property type="entry name" value="DUF1218"/>
    <property type="match status" value="1"/>
</dbReference>
<feature type="transmembrane region" description="Helical" evidence="8">
    <location>
        <begin position="89"/>
        <end position="114"/>
    </location>
</feature>
<keyword evidence="4 7" id="KW-0521">NADP</keyword>
<dbReference type="NCBIfam" id="TIGR01289">
    <property type="entry name" value="LPOR"/>
    <property type="match status" value="1"/>
</dbReference>
<keyword evidence="7" id="KW-0934">Plastid</keyword>
<keyword evidence="11" id="KW-1185">Reference proteome</keyword>
<comment type="catalytic activity">
    <reaction evidence="7">
        <text>chlorophyllide a + NADP(+) = protochlorophyllide a + NADPH + H(+)</text>
        <dbReference type="Rhea" id="RHEA:11132"/>
        <dbReference type="ChEBI" id="CHEBI:15378"/>
        <dbReference type="ChEBI" id="CHEBI:57783"/>
        <dbReference type="ChEBI" id="CHEBI:58349"/>
        <dbReference type="ChEBI" id="CHEBI:83348"/>
        <dbReference type="ChEBI" id="CHEBI:83350"/>
        <dbReference type="EC" id="1.3.1.33"/>
    </reaction>
</comment>
<evidence type="ECO:0000256" key="3">
    <source>
        <dbReference type="ARBA" id="ARBA00022531"/>
    </source>
</evidence>
<keyword evidence="6 7" id="KW-0149">Chlorophyll biosynthesis</keyword>
<dbReference type="GO" id="GO:0015995">
    <property type="term" value="P:chlorophyll biosynthetic process"/>
    <property type="evidence" value="ECO:0007669"/>
    <property type="project" value="UniProtKB-KW"/>
</dbReference>
<dbReference type="Proteomes" id="UP000682877">
    <property type="component" value="Chromosome 7"/>
</dbReference>
<feature type="chain" id="PRO_5035716912" description="NADPH-protochlorophyllide oxidoreductase" evidence="9">
    <location>
        <begin position="24"/>
        <end position="540"/>
    </location>
</feature>
<dbReference type="AlphaFoldDB" id="A0A8S2AUP7"/>
<feature type="signal peptide" evidence="9">
    <location>
        <begin position="1"/>
        <end position="23"/>
    </location>
</feature>
<dbReference type="InterPro" id="IPR002347">
    <property type="entry name" value="SDR_fam"/>
</dbReference>
<comment type="function">
    <text evidence="7">Phototransformation of protochlorophyllide (Pchlide) to chlorophyllide (Chlide).</text>
</comment>
<dbReference type="EC" id="1.3.1.33" evidence="7"/>
<protein>
    <recommendedName>
        <fullName evidence="7">NADPH-protochlorophyllide oxidoreductase</fullName>
        <ecNumber evidence="7">1.3.1.33</ecNumber>
    </recommendedName>
</protein>
<dbReference type="Pfam" id="PF00106">
    <property type="entry name" value="adh_short"/>
    <property type="match status" value="1"/>
</dbReference>
<dbReference type="PRINTS" id="PR00081">
    <property type="entry name" value="GDHRDH"/>
</dbReference>
<dbReference type="PANTHER" id="PTHR44419:SF7">
    <property type="entry name" value="PROTOCHLOROPHYLLIDE REDUCTASE B, CHLOROPLASTIC"/>
    <property type="match status" value="1"/>
</dbReference>
<accession>A0A8S2AUP7</accession>
<keyword evidence="8" id="KW-0472">Membrane</keyword>
<keyword evidence="9" id="KW-0732">Signal</keyword>
<keyword evidence="8" id="KW-1133">Transmembrane helix</keyword>
<dbReference type="SUPFAM" id="SSF51735">
    <property type="entry name" value="NAD(P)-binding Rossmann-fold domains"/>
    <property type="match status" value="1"/>
</dbReference>
<name>A0A8S2AUP7_ARAAE</name>
<keyword evidence="5 7" id="KW-0560">Oxidoreductase</keyword>
<dbReference type="Gene3D" id="3.40.50.720">
    <property type="entry name" value="NAD(P)-binding Rossmann-like Domain"/>
    <property type="match status" value="1"/>
</dbReference>
<dbReference type="InterPro" id="IPR036291">
    <property type="entry name" value="NAD(P)-bd_dom_sf"/>
</dbReference>
<evidence type="ECO:0000256" key="7">
    <source>
        <dbReference type="RuleBase" id="RU365001"/>
    </source>
</evidence>
<proteinExistence type="inferred from homology"/>
<dbReference type="EMBL" id="LR999457">
    <property type="protein sequence ID" value="CAE6173659.1"/>
    <property type="molecule type" value="Genomic_DNA"/>
</dbReference>
<dbReference type="CDD" id="cd09810">
    <property type="entry name" value="LPOR_like_SDR_c_like"/>
    <property type="match status" value="1"/>
</dbReference>
<dbReference type="InterPro" id="IPR009606">
    <property type="entry name" value="DEAL/Modifying_wall_lignin1/2"/>
</dbReference>
<keyword evidence="7" id="KW-0150">Chloroplast</keyword>
<evidence type="ECO:0000256" key="9">
    <source>
        <dbReference type="SAM" id="SignalP"/>
    </source>
</evidence>
<keyword evidence="3 7" id="KW-0602">Photosynthesis</keyword>
<feature type="transmembrane region" description="Helical" evidence="8">
    <location>
        <begin position="56"/>
        <end position="77"/>
    </location>
</feature>
<evidence type="ECO:0000256" key="8">
    <source>
        <dbReference type="SAM" id="Phobius"/>
    </source>
</evidence>
<dbReference type="GO" id="GO:0015979">
    <property type="term" value="P:photosynthesis"/>
    <property type="evidence" value="ECO:0007669"/>
    <property type="project" value="UniProtKB-KW"/>
</dbReference>
<evidence type="ECO:0000256" key="5">
    <source>
        <dbReference type="ARBA" id="ARBA00023002"/>
    </source>
</evidence>
<reference evidence="10" key="1">
    <citation type="submission" date="2021-01" db="EMBL/GenBank/DDBJ databases">
        <authorList>
            <person name="Bezrukov I."/>
        </authorList>
    </citation>
    <scope>NUCLEOTIDE SEQUENCE</scope>
</reference>
<evidence type="ECO:0000256" key="6">
    <source>
        <dbReference type="ARBA" id="ARBA00023171"/>
    </source>
</evidence>
<comment type="pathway">
    <text evidence="1 7">Porphyrin-containing compound metabolism; chlorophyll biosynthesis.</text>
</comment>
<evidence type="ECO:0000313" key="11">
    <source>
        <dbReference type="Proteomes" id="UP000682877"/>
    </source>
</evidence>
<evidence type="ECO:0000256" key="4">
    <source>
        <dbReference type="ARBA" id="ARBA00022857"/>
    </source>
</evidence>
<keyword evidence="8" id="KW-0812">Transmembrane</keyword>
<evidence type="ECO:0000256" key="2">
    <source>
        <dbReference type="ARBA" id="ARBA00005821"/>
    </source>
</evidence>
<dbReference type="GO" id="GO:0009507">
    <property type="term" value="C:chloroplast"/>
    <property type="evidence" value="ECO:0007669"/>
    <property type="project" value="UniProtKB-SubCell"/>
</dbReference>
<comment type="subcellular location">
    <subcellularLocation>
        <location evidence="7">Plastid</location>
        <location evidence="7">Chloroplast</location>
    </subcellularLocation>
</comment>